<keyword evidence="3" id="KW-1185">Reference proteome</keyword>
<name>A0A846U1D8_9MOLU</name>
<dbReference type="RefSeq" id="WP_168105102.1">
    <property type="nucleotide sequence ID" value="NZ_CP051215.1"/>
</dbReference>
<keyword evidence="1" id="KW-1133">Transmembrane helix</keyword>
<feature type="transmembrane region" description="Helical" evidence="1">
    <location>
        <begin position="73"/>
        <end position="94"/>
    </location>
</feature>
<evidence type="ECO:0000256" key="1">
    <source>
        <dbReference type="SAM" id="Phobius"/>
    </source>
</evidence>
<reference evidence="2 3" key="1">
    <citation type="submission" date="2020-04" db="EMBL/GenBank/DDBJ databases">
        <title>Complete genome sequence of Spiroplasma platyhelix ATCC 51748, an insect isolate.</title>
        <authorList>
            <person name="Green E.A."/>
            <person name="Klassen J.L."/>
        </authorList>
    </citation>
    <scope>NUCLEOTIDE SEQUENCE [LARGE SCALE GENOMIC DNA]</scope>
    <source>
        <strain evidence="2 3">PALS-1</strain>
    </source>
</reference>
<protein>
    <recommendedName>
        <fullName evidence="4">Transmembrane protein</fullName>
    </recommendedName>
</protein>
<dbReference type="Proteomes" id="UP000584587">
    <property type="component" value="Unassembled WGS sequence"/>
</dbReference>
<accession>A0A846U1D8</accession>
<gene>
    <name evidence="2" type="ORF">HER12_02510</name>
</gene>
<organism evidence="2 3">
    <name type="scientific">Spiroplasma platyhelix PALS-1</name>
    <dbReference type="NCBI Taxonomy" id="1276218"/>
    <lineage>
        <taxon>Bacteria</taxon>
        <taxon>Bacillati</taxon>
        <taxon>Mycoplasmatota</taxon>
        <taxon>Mollicutes</taxon>
        <taxon>Entomoplasmatales</taxon>
        <taxon>Spiroplasmataceae</taxon>
        <taxon>Spiroplasma</taxon>
    </lineage>
</organism>
<dbReference type="AlphaFoldDB" id="A0A846U1D8"/>
<keyword evidence="1" id="KW-0812">Transmembrane</keyword>
<evidence type="ECO:0000313" key="3">
    <source>
        <dbReference type="Proteomes" id="UP000584587"/>
    </source>
</evidence>
<feature type="transmembrane region" description="Helical" evidence="1">
    <location>
        <begin position="145"/>
        <end position="166"/>
    </location>
</feature>
<evidence type="ECO:0008006" key="4">
    <source>
        <dbReference type="Google" id="ProtNLM"/>
    </source>
</evidence>
<evidence type="ECO:0000313" key="2">
    <source>
        <dbReference type="EMBL" id="NKE38626.1"/>
    </source>
</evidence>
<dbReference type="EMBL" id="JAAVVK010000002">
    <property type="protein sequence ID" value="NKE38626.1"/>
    <property type="molecule type" value="Genomic_DNA"/>
</dbReference>
<sequence length="210" mass="24811">MKKIFLHFKKSSVNQKEPFLPYEDKVKVAYFSYSGLFWFLGLLVYIFSLFLIINLAKNGKYQITSDINEINFFFTPILNLILVTASWVLLLIAPKRAYKSPKHSSILFYCSFWFLVISVMLNGQVQLTYMEVYAHETLYHWVNIVFAKIVILLSVFALFGIQIFFWTMRRKFAFMPTDYEIYTQRSIDKKAKKAEKQLKKQNAKLANKKS</sequence>
<proteinExistence type="predicted"/>
<feature type="transmembrane region" description="Helical" evidence="1">
    <location>
        <begin position="106"/>
        <end position="125"/>
    </location>
</feature>
<keyword evidence="1" id="KW-0472">Membrane</keyword>
<feature type="transmembrane region" description="Helical" evidence="1">
    <location>
        <begin position="30"/>
        <end position="53"/>
    </location>
</feature>
<comment type="caution">
    <text evidence="2">The sequence shown here is derived from an EMBL/GenBank/DDBJ whole genome shotgun (WGS) entry which is preliminary data.</text>
</comment>